<dbReference type="RefSeq" id="WP_408263162.1">
    <property type="nucleotide sequence ID" value="NZ_JAQQCK010000010.1"/>
</dbReference>
<keyword evidence="2" id="KW-1185">Reference proteome</keyword>
<comment type="caution">
    <text evidence="1">The sequence shown here is derived from an EMBL/GenBank/DDBJ whole genome shotgun (WGS) entry which is preliminary data.</text>
</comment>
<dbReference type="EMBL" id="JAQQDR010000001">
    <property type="protein sequence ID" value="MFM0236604.1"/>
    <property type="molecule type" value="Genomic_DNA"/>
</dbReference>
<evidence type="ECO:0000313" key="1">
    <source>
        <dbReference type="EMBL" id="MFM0236604.1"/>
    </source>
</evidence>
<name>A0ABW9B9A6_9BURK</name>
<gene>
    <name evidence="1" type="ORF">PQR03_00520</name>
</gene>
<organism evidence="1 2">
    <name type="scientific">Paraburkholderia phytofirmans</name>
    <dbReference type="NCBI Taxonomy" id="261302"/>
    <lineage>
        <taxon>Bacteria</taxon>
        <taxon>Pseudomonadati</taxon>
        <taxon>Pseudomonadota</taxon>
        <taxon>Betaproteobacteria</taxon>
        <taxon>Burkholderiales</taxon>
        <taxon>Burkholderiaceae</taxon>
        <taxon>Paraburkholderia</taxon>
    </lineage>
</organism>
<accession>A0ABW9B9A6</accession>
<dbReference type="Proteomes" id="UP001629274">
    <property type="component" value="Unassembled WGS sequence"/>
</dbReference>
<protein>
    <submittedName>
        <fullName evidence="1">Uncharacterized protein</fullName>
    </submittedName>
</protein>
<proteinExistence type="predicted"/>
<evidence type="ECO:0000313" key="2">
    <source>
        <dbReference type="Proteomes" id="UP001629274"/>
    </source>
</evidence>
<reference evidence="1 2" key="1">
    <citation type="journal article" date="2024" name="Chem. Sci.">
        <title>Discovery of megapolipeptins by genome mining of a Burkholderiales bacteria collection.</title>
        <authorList>
            <person name="Paulo B.S."/>
            <person name="Recchia M.J.J."/>
            <person name="Lee S."/>
            <person name="Fergusson C.H."/>
            <person name="Romanowski S.B."/>
            <person name="Hernandez A."/>
            <person name="Krull N."/>
            <person name="Liu D.Y."/>
            <person name="Cavanagh H."/>
            <person name="Bos A."/>
            <person name="Gray C.A."/>
            <person name="Murphy B.T."/>
            <person name="Linington R.G."/>
            <person name="Eustaquio A.S."/>
        </authorList>
    </citation>
    <scope>NUCLEOTIDE SEQUENCE [LARGE SCALE GENOMIC DNA]</scope>
    <source>
        <strain evidence="1 2">RL17-351-BIE-A</strain>
    </source>
</reference>
<sequence length="45" mass="4502">MKTLQTLSQSTLGLLLCVAVGGVFAWPAGAIPGVAMELEALAADS</sequence>